<keyword evidence="6" id="KW-1185">Reference proteome</keyword>
<dbReference type="InterPro" id="IPR001537">
    <property type="entry name" value="SpoU_MeTrfase"/>
</dbReference>
<dbReference type="InterPro" id="IPR029026">
    <property type="entry name" value="tRNA_m1G_MTases_N"/>
</dbReference>
<evidence type="ECO:0000256" key="3">
    <source>
        <dbReference type="ARBA" id="ARBA00022679"/>
    </source>
</evidence>
<dbReference type="EMBL" id="OUNR01000018">
    <property type="protein sequence ID" value="SPP65965.1"/>
    <property type="molecule type" value="Genomic_DNA"/>
</dbReference>
<dbReference type="PANTHER" id="PTHR43191:SF2">
    <property type="entry name" value="RRNA METHYLTRANSFERASE 3, MITOCHONDRIAL"/>
    <property type="match status" value="1"/>
</dbReference>
<comment type="similarity">
    <text evidence="1">Belongs to the class IV-like SAM-binding methyltransferase superfamily. RNA methyltransferase TrmH family.</text>
</comment>
<dbReference type="Proteomes" id="UP000248168">
    <property type="component" value="Unassembled WGS sequence"/>
</dbReference>
<dbReference type="GO" id="GO:0032259">
    <property type="term" value="P:methylation"/>
    <property type="evidence" value="ECO:0007669"/>
    <property type="project" value="UniProtKB-KW"/>
</dbReference>
<dbReference type="GO" id="GO:0006396">
    <property type="term" value="P:RNA processing"/>
    <property type="evidence" value="ECO:0007669"/>
    <property type="project" value="InterPro"/>
</dbReference>
<dbReference type="InterPro" id="IPR029028">
    <property type="entry name" value="Alpha/beta_knot_MTases"/>
</dbReference>
<gene>
    <name evidence="5" type="ORF">NITLEN_50005</name>
</gene>
<name>A0A330L7R2_9BACT</name>
<sequence length="268" mass="28605">MSALLRPLTRAHGSLVRHLLQDKKSRLSEGAFVIEGAHACRDLILSFSQQIISLTVSSRYLEQEDDESRAARNALRATQYSCSDETFEKLSDVDVPQGILAVVHLPKWNERDVLAQQRVLGIYGERLQDPTNVGTIVRTAAGLGLSGVWLSSDSVDCFHPKVVRGTAGAVLALPVFQGAELSFLNASGCVLYAAVVSSPKACDLRSITARAPRSIIAVGNESQGLLPASIAASSHTYSIPLVRGIDSLNVAVAAAISSYHFSGLPVAR</sequence>
<dbReference type="AlphaFoldDB" id="A0A330L7R2"/>
<dbReference type="InParanoid" id="A0A330L7R2"/>
<dbReference type="GO" id="GO:0008173">
    <property type="term" value="F:RNA methyltransferase activity"/>
    <property type="evidence" value="ECO:0007669"/>
    <property type="project" value="InterPro"/>
</dbReference>
<feature type="domain" description="RNA 2-O ribose methyltransferase substrate binding" evidence="4">
    <location>
        <begin position="33"/>
        <end position="109"/>
    </location>
</feature>
<dbReference type="InterPro" id="IPR053888">
    <property type="entry name" value="MRM3-like_sub_bind"/>
</dbReference>
<dbReference type="SMART" id="SM00967">
    <property type="entry name" value="SpoU_sub_bind"/>
    <property type="match status" value="1"/>
</dbReference>
<dbReference type="Pfam" id="PF22435">
    <property type="entry name" value="MRM3-like_sub_bind"/>
    <property type="match status" value="1"/>
</dbReference>
<evidence type="ECO:0000313" key="5">
    <source>
        <dbReference type="EMBL" id="SPP65965.1"/>
    </source>
</evidence>
<keyword evidence="2 5" id="KW-0489">Methyltransferase</keyword>
<evidence type="ECO:0000256" key="2">
    <source>
        <dbReference type="ARBA" id="ARBA00022603"/>
    </source>
</evidence>
<dbReference type="CDD" id="cd18095">
    <property type="entry name" value="SpoU-like_rRNA-MTase"/>
    <property type="match status" value="1"/>
</dbReference>
<dbReference type="OrthoDB" id="9794400at2"/>
<dbReference type="GO" id="GO:0005737">
    <property type="term" value="C:cytoplasm"/>
    <property type="evidence" value="ECO:0007669"/>
    <property type="project" value="UniProtKB-ARBA"/>
</dbReference>
<accession>A0A330L7R2</accession>
<dbReference type="InterPro" id="IPR051259">
    <property type="entry name" value="rRNA_Methyltransferase"/>
</dbReference>
<dbReference type="SUPFAM" id="SSF75217">
    <property type="entry name" value="alpha/beta knot"/>
    <property type="match status" value="1"/>
</dbReference>
<evidence type="ECO:0000256" key="1">
    <source>
        <dbReference type="ARBA" id="ARBA00007228"/>
    </source>
</evidence>
<dbReference type="SUPFAM" id="SSF55315">
    <property type="entry name" value="L30e-like"/>
    <property type="match status" value="1"/>
</dbReference>
<proteinExistence type="inferred from homology"/>
<keyword evidence="3 5" id="KW-0808">Transferase</keyword>
<dbReference type="Gene3D" id="3.40.1280.10">
    <property type="match status" value="1"/>
</dbReference>
<dbReference type="InterPro" id="IPR029064">
    <property type="entry name" value="Ribosomal_eL30-like_sf"/>
</dbReference>
<reference evidence="6" key="1">
    <citation type="submission" date="2018-04" db="EMBL/GenBank/DDBJ databases">
        <authorList>
            <person name="Lucker S."/>
            <person name="Sakoula D."/>
        </authorList>
    </citation>
    <scope>NUCLEOTIDE SEQUENCE [LARGE SCALE GENOMIC DNA]</scope>
</reference>
<dbReference type="PANTHER" id="PTHR43191">
    <property type="entry name" value="RRNA METHYLTRANSFERASE 3"/>
    <property type="match status" value="1"/>
</dbReference>
<organism evidence="5 6">
    <name type="scientific">Nitrospira lenta</name>
    <dbReference type="NCBI Taxonomy" id="1436998"/>
    <lineage>
        <taxon>Bacteria</taxon>
        <taxon>Pseudomonadati</taxon>
        <taxon>Nitrospirota</taxon>
        <taxon>Nitrospiria</taxon>
        <taxon>Nitrospirales</taxon>
        <taxon>Nitrospiraceae</taxon>
        <taxon>Nitrospira</taxon>
    </lineage>
</organism>
<evidence type="ECO:0000259" key="4">
    <source>
        <dbReference type="SMART" id="SM00967"/>
    </source>
</evidence>
<dbReference type="InterPro" id="IPR013123">
    <property type="entry name" value="SpoU_subst-bd"/>
</dbReference>
<dbReference type="Pfam" id="PF00588">
    <property type="entry name" value="SpoU_methylase"/>
    <property type="match status" value="1"/>
</dbReference>
<protein>
    <submittedName>
        <fullName evidence="5">Putative 23S rRNA methyltransferase RlmB</fullName>
        <ecNumber evidence="5">2.1.1.-</ecNumber>
    </submittedName>
</protein>
<evidence type="ECO:0000313" key="6">
    <source>
        <dbReference type="Proteomes" id="UP000248168"/>
    </source>
</evidence>
<dbReference type="EC" id="2.1.1.-" evidence="5"/>
<dbReference type="Gene3D" id="3.30.1330.30">
    <property type="match status" value="1"/>
</dbReference>
<dbReference type="RefSeq" id="WP_121990196.1">
    <property type="nucleotide sequence ID" value="NZ_OUNR01000018.1"/>
</dbReference>
<dbReference type="GO" id="GO:0003723">
    <property type="term" value="F:RNA binding"/>
    <property type="evidence" value="ECO:0007669"/>
    <property type="project" value="InterPro"/>
</dbReference>